<organism evidence="2 3">
    <name type="scientific">Nitzschia inconspicua</name>
    <dbReference type="NCBI Taxonomy" id="303405"/>
    <lineage>
        <taxon>Eukaryota</taxon>
        <taxon>Sar</taxon>
        <taxon>Stramenopiles</taxon>
        <taxon>Ochrophyta</taxon>
        <taxon>Bacillariophyta</taxon>
        <taxon>Bacillariophyceae</taxon>
        <taxon>Bacillariophycidae</taxon>
        <taxon>Bacillariales</taxon>
        <taxon>Bacillariaceae</taxon>
        <taxon>Nitzschia</taxon>
    </lineage>
</organism>
<reference evidence="2" key="2">
    <citation type="submission" date="2021-04" db="EMBL/GenBank/DDBJ databases">
        <authorList>
            <person name="Podell S."/>
        </authorList>
    </citation>
    <scope>NUCLEOTIDE SEQUENCE</scope>
    <source>
        <strain evidence="2">Hildebrandi</strain>
    </source>
</reference>
<comment type="caution">
    <text evidence="2">The sequence shown here is derived from an EMBL/GenBank/DDBJ whole genome shotgun (WGS) entry which is preliminary data.</text>
</comment>
<dbReference type="AlphaFoldDB" id="A0A9K3LFS1"/>
<proteinExistence type="predicted"/>
<dbReference type="EMBL" id="JAGRRH010000013">
    <property type="protein sequence ID" value="KAG7360738.1"/>
    <property type="molecule type" value="Genomic_DNA"/>
</dbReference>
<evidence type="ECO:0000256" key="1">
    <source>
        <dbReference type="SAM" id="MobiDB-lite"/>
    </source>
</evidence>
<protein>
    <submittedName>
        <fullName evidence="2">Uncharacterized protein</fullName>
    </submittedName>
</protein>
<feature type="region of interest" description="Disordered" evidence="1">
    <location>
        <begin position="1"/>
        <end position="30"/>
    </location>
</feature>
<feature type="compositionally biased region" description="Gly residues" evidence="1">
    <location>
        <begin position="89"/>
        <end position="98"/>
    </location>
</feature>
<evidence type="ECO:0000313" key="3">
    <source>
        <dbReference type="Proteomes" id="UP000693970"/>
    </source>
</evidence>
<accession>A0A9K3LFS1</accession>
<name>A0A9K3LFS1_9STRA</name>
<feature type="region of interest" description="Disordered" evidence="1">
    <location>
        <begin position="56"/>
        <end position="98"/>
    </location>
</feature>
<feature type="compositionally biased region" description="Polar residues" evidence="1">
    <location>
        <begin position="56"/>
        <end position="79"/>
    </location>
</feature>
<dbReference type="Proteomes" id="UP000693970">
    <property type="component" value="Unassembled WGS sequence"/>
</dbReference>
<gene>
    <name evidence="2" type="ORF">IV203_035837</name>
</gene>
<evidence type="ECO:0000313" key="2">
    <source>
        <dbReference type="EMBL" id="KAG7360738.1"/>
    </source>
</evidence>
<feature type="compositionally biased region" description="Low complexity" evidence="1">
    <location>
        <begin position="7"/>
        <end position="30"/>
    </location>
</feature>
<sequence length="98" mass="10399">MLHQLASSQPTSTTIPSLTTRTTSSTKSSTIITSIHRIINNHNDIIMDNNIRINQYDSMSSTGPETSSPNSPALPSMQFTPPMPRPVCGAGGTGAGRD</sequence>
<reference evidence="2" key="1">
    <citation type="journal article" date="2021" name="Sci. Rep.">
        <title>Diploid genomic architecture of Nitzschia inconspicua, an elite biomass production diatom.</title>
        <authorList>
            <person name="Oliver A."/>
            <person name="Podell S."/>
            <person name="Pinowska A."/>
            <person name="Traller J.C."/>
            <person name="Smith S.R."/>
            <person name="McClure R."/>
            <person name="Beliaev A."/>
            <person name="Bohutskyi P."/>
            <person name="Hill E.A."/>
            <person name="Rabines A."/>
            <person name="Zheng H."/>
            <person name="Allen L.Z."/>
            <person name="Kuo A."/>
            <person name="Grigoriev I.V."/>
            <person name="Allen A.E."/>
            <person name="Hazlebeck D."/>
            <person name="Allen E.E."/>
        </authorList>
    </citation>
    <scope>NUCLEOTIDE SEQUENCE</scope>
    <source>
        <strain evidence="2">Hildebrandi</strain>
    </source>
</reference>
<keyword evidence="3" id="KW-1185">Reference proteome</keyword>